<dbReference type="RefSeq" id="WP_089360533.1">
    <property type="nucleotide sequence ID" value="NZ_FZOG01000004.1"/>
</dbReference>
<evidence type="ECO:0000313" key="1">
    <source>
        <dbReference type="EMBL" id="SNS75312.1"/>
    </source>
</evidence>
<accession>A0A239H2A3</accession>
<protein>
    <recommendedName>
        <fullName evidence="3">Zinc-ribbon containing domain-containing protein</fullName>
    </recommendedName>
</protein>
<sequence length="141" mass="15438">MGEFQRVQASAGLYGRLLQRLATALDDAQSVQGLVTSEPQELELRGLTPAELGLINAYLERDLSWLQGWHAAAREFSSLERRPSWSMQRRAASRSRLLSARRGQFSCALCGSALAMPSLSRASSCQACGSTLFRLVRAGVH</sequence>
<name>A0A239H2A3_9PSED</name>
<organism evidence="1 2">
    <name type="scientific">Pseudomonas segetis</name>
    <dbReference type="NCBI Taxonomy" id="298908"/>
    <lineage>
        <taxon>Bacteria</taxon>
        <taxon>Pseudomonadati</taxon>
        <taxon>Pseudomonadota</taxon>
        <taxon>Gammaproteobacteria</taxon>
        <taxon>Pseudomonadales</taxon>
        <taxon>Pseudomonadaceae</taxon>
        <taxon>Pseudomonas</taxon>
    </lineage>
</organism>
<evidence type="ECO:0008006" key="3">
    <source>
        <dbReference type="Google" id="ProtNLM"/>
    </source>
</evidence>
<keyword evidence="2" id="KW-1185">Reference proteome</keyword>
<dbReference type="EMBL" id="FZOG01000004">
    <property type="protein sequence ID" value="SNS75312.1"/>
    <property type="molecule type" value="Genomic_DNA"/>
</dbReference>
<gene>
    <name evidence="1" type="ORF">SAMN05216255_3253</name>
</gene>
<dbReference type="Proteomes" id="UP000242915">
    <property type="component" value="Unassembled WGS sequence"/>
</dbReference>
<reference evidence="2" key="1">
    <citation type="submission" date="2017-06" db="EMBL/GenBank/DDBJ databases">
        <authorList>
            <person name="Varghese N."/>
            <person name="Submissions S."/>
        </authorList>
    </citation>
    <scope>NUCLEOTIDE SEQUENCE [LARGE SCALE GENOMIC DNA]</scope>
    <source>
        <strain evidence="2">CIP 108523</strain>
    </source>
</reference>
<proteinExistence type="predicted"/>
<dbReference type="AlphaFoldDB" id="A0A239H2A3"/>
<evidence type="ECO:0000313" key="2">
    <source>
        <dbReference type="Proteomes" id="UP000242915"/>
    </source>
</evidence>